<name>A0ABD1SR18_9LAMI</name>
<dbReference type="Proteomes" id="UP001604277">
    <property type="component" value="Unassembled WGS sequence"/>
</dbReference>
<evidence type="ECO:0000313" key="2">
    <source>
        <dbReference type="Proteomes" id="UP001604277"/>
    </source>
</evidence>
<accession>A0ABD1SR18</accession>
<proteinExistence type="predicted"/>
<reference evidence="2" key="1">
    <citation type="submission" date="2024-07" db="EMBL/GenBank/DDBJ databases">
        <title>Two chromosome-level genome assemblies of Korean endemic species Abeliophyllum distichum and Forsythia ovata (Oleaceae).</title>
        <authorList>
            <person name="Jang H."/>
        </authorList>
    </citation>
    <scope>NUCLEOTIDE SEQUENCE [LARGE SCALE GENOMIC DNA]</scope>
</reference>
<protein>
    <submittedName>
        <fullName evidence="1">Uncharacterized protein</fullName>
    </submittedName>
</protein>
<dbReference type="AlphaFoldDB" id="A0ABD1SR18"/>
<dbReference type="EMBL" id="JBFOLJ010000010">
    <property type="protein sequence ID" value="KAL2502117.1"/>
    <property type="molecule type" value="Genomic_DNA"/>
</dbReference>
<comment type="caution">
    <text evidence="1">The sequence shown here is derived from an EMBL/GenBank/DDBJ whole genome shotgun (WGS) entry which is preliminary data.</text>
</comment>
<gene>
    <name evidence="1" type="ORF">Fot_35965</name>
</gene>
<evidence type="ECO:0000313" key="1">
    <source>
        <dbReference type="EMBL" id="KAL2502117.1"/>
    </source>
</evidence>
<sequence length="153" mass="17121">MAVLSFVLIEEPEVEVLDMKLTEKSSETALWNTNKIIRDRDHFKEQVTWLQGSISVIKKEVKILTEDGEKLKADLVSFEADAAEFSKKYDHANHAQELTAKALAEVNSQREGLVEKTAQLEDSLDSAKAGCSSLKEKNLELEWSTEEVAKVGV</sequence>
<keyword evidence="2" id="KW-1185">Reference proteome</keyword>
<organism evidence="1 2">
    <name type="scientific">Forsythia ovata</name>
    <dbReference type="NCBI Taxonomy" id="205694"/>
    <lineage>
        <taxon>Eukaryota</taxon>
        <taxon>Viridiplantae</taxon>
        <taxon>Streptophyta</taxon>
        <taxon>Embryophyta</taxon>
        <taxon>Tracheophyta</taxon>
        <taxon>Spermatophyta</taxon>
        <taxon>Magnoliopsida</taxon>
        <taxon>eudicotyledons</taxon>
        <taxon>Gunneridae</taxon>
        <taxon>Pentapetalae</taxon>
        <taxon>asterids</taxon>
        <taxon>lamiids</taxon>
        <taxon>Lamiales</taxon>
        <taxon>Oleaceae</taxon>
        <taxon>Forsythieae</taxon>
        <taxon>Forsythia</taxon>
    </lineage>
</organism>